<gene>
    <name evidence="6" type="ORF">BC008_20325</name>
</gene>
<evidence type="ECO:0000256" key="5">
    <source>
        <dbReference type="SAM" id="Phobius"/>
    </source>
</evidence>
<feature type="transmembrane region" description="Helical" evidence="5">
    <location>
        <begin position="228"/>
        <end position="248"/>
    </location>
</feature>
<feature type="transmembrane region" description="Helical" evidence="5">
    <location>
        <begin position="58"/>
        <end position="81"/>
    </location>
</feature>
<feature type="transmembrane region" description="Helical" evidence="5">
    <location>
        <begin position="187"/>
        <end position="207"/>
    </location>
</feature>
<dbReference type="OrthoDB" id="5240734at2"/>
<protein>
    <submittedName>
        <fullName evidence="6">Flippase</fullName>
    </submittedName>
</protein>
<feature type="transmembrane region" description="Helical" evidence="5">
    <location>
        <begin position="348"/>
        <end position="368"/>
    </location>
</feature>
<evidence type="ECO:0000256" key="3">
    <source>
        <dbReference type="ARBA" id="ARBA00022989"/>
    </source>
</evidence>
<dbReference type="PANTHER" id="PTHR43424">
    <property type="entry name" value="LOCUS PUTATIVE PROTEIN 1-RELATED"/>
    <property type="match status" value="1"/>
</dbReference>
<dbReference type="Pfam" id="PF01943">
    <property type="entry name" value="Polysacc_synt"/>
    <property type="match status" value="1"/>
</dbReference>
<dbReference type="GO" id="GO:0016020">
    <property type="term" value="C:membrane"/>
    <property type="evidence" value="ECO:0007669"/>
    <property type="project" value="UniProtKB-SubCell"/>
</dbReference>
<dbReference type="AlphaFoldDB" id="A0A0V7ZKZ5"/>
<evidence type="ECO:0000256" key="4">
    <source>
        <dbReference type="ARBA" id="ARBA00023136"/>
    </source>
</evidence>
<feature type="transmembrane region" description="Helical" evidence="5">
    <location>
        <begin position="400"/>
        <end position="420"/>
    </location>
</feature>
<comment type="subcellular location">
    <subcellularLocation>
        <location evidence="1">Membrane</location>
        <topology evidence="1">Multi-pass membrane protein</topology>
    </subcellularLocation>
</comment>
<evidence type="ECO:0000313" key="6">
    <source>
        <dbReference type="EMBL" id="KST65147.1"/>
    </source>
</evidence>
<keyword evidence="7" id="KW-1185">Reference proteome</keyword>
<organism evidence="6 7">
    <name type="scientific">Mastigocoleus testarum BC008</name>
    <dbReference type="NCBI Taxonomy" id="371196"/>
    <lineage>
        <taxon>Bacteria</taxon>
        <taxon>Bacillati</taxon>
        <taxon>Cyanobacteriota</taxon>
        <taxon>Cyanophyceae</taxon>
        <taxon>Nostocales</taxon>
        <taxon>Hapalosiphonaceae</taxon>
        <taxon>Mastigocoleus</taxon>
    </lineage>
</organism>
<keyword evidence="4 5" id="KW-0472">Membrane</keyword>
<dbReference type="RefSeq" id="WP_027844620.1">
    <property type="nucleotide sequence ID" value="NZ_LMTZ01000112.1"/>
</dbReference>
<keyword evidence="2 5" id="KW-0812">Transmembrane</keyword>
<accession>A0A0V7ZKZ5</accession>
<evidence type="ECO:0000256" key="1">
    <source>
        <dbReference type="ARBA" id="ARBA00004141"/>
    </source>
</evidence>
<dbReference type="Proteomes" id="UP000053372">
    <property type="component" value="Unassembled WGS sequence"/>
</dbReference>
<name>A0A0V7ZKZ5_9CYAN</name>
<feature type="transmembrane region" description="Helical" evidence="5">
    <location>
        <begin position="165"/>
        <end position="181"/>
    </location>
</feature>
<feature type="transmembrane region" description="Helical" evidence="5">
    <location>
        <begin position="102"/>
        <end position="121"/>
    </location>
</feature>
<feature type="transmembrane region" description="Helical" evidence="5">
    <location>
        <begin position="127"/>
        <end position="144"/>
    </location>
</feature>
<dbReference type="InterPro" id="IPR052556">
    <property type="entry name" value="PolySynth_Transporter"/>
</dbReference>
<feature type="transmembrane region" description="Helical" evidence="5">
    <location>
        <begin position="375"/>
        <end position="394"/>
    </location>
</feature>
<keyword evidence="3 5" id="KW-1133">Transmembrane helix</keyword>
<dbReference type="PANTHER" id="PTHR43424:SF1">
    <property type="entry name" value="LOCUS PUTATIVE PROTEIN 1-RELATED"/>
    <property type="match status" value="1"/>
</dbReference>
<dbReference type="InterPro" id="IPR002797">
    <property type="entry name" value="Polysacc_synth"/>
</dbReference>
<sequence>MLRRVKIPNLSQLKSRSQLRTILSNTGWLFADRMLRMGAGLFVGVWVARYLGTEQYGILNYGLAFVSLFTPIFTLGLDDVVIRHLVRESSNKEEILGTTFGLKLIGGIVSVLLVVGSILFLETNKILTIWLVTILAITGIFRSADTIDLWFQSQVQSKYSVIAKNIAYLLSILIKVALILSKASLIAFAWVTLGEIVIGAIALMVIYHIRGFSRLWNWRWNLSTAKSLLRESFPLIFSGFAILIFMKIDQIMLGQMKGDGEVGIYSAAVRISELWYFIPTTIVSSLAPSIYAAKEKSEYHYYKRIGQLLRLLTYISLMISIPMTFLSKYVVAIMFGSGYANAGPILAVHIWASLFVFMGVATSPWFVAEKLNHVSLGKTLFGAILNVILNFLLIPGYGGVGAAIATIVSQAVAAFFSNAVDRRTHKLFKIQIHSFLPFSPN</sequence>
<comment type="caution">
    <text evidence="6">The sequence shown here is derived from an EMBL/GenBank/DDBJ whole genome shotgun (WGS) entry which is preliminary data.</text>
</comment>
<evidence type="ECO:0000313" key="7">
    <source>
        <dbReference type="Proteomes" id="UP000053372"/>
    </source>
</evidence>
<proteinExistence type="predicted"/>
<dbReference type="CDD" id="cd13128">
    <property type="entry name" value="MATE_Wzx_like"/>
    <property type="match status" value="1"/>
</dbReference>
<feature type="transmembrane region" description="Helical" evidence="5">
    <location>
        <begin position="314"/>
        <end position="336"/>
    </location>
</feature>
<reference evidence="6 7" key="1">
    <citation type="journal article" date="2015" name="Genome Announc.">
        <title>Draft Genome of the Euendolithic (true boring) Cyanobacterium Mastigocoleus testarum strain BC008.</title>
        <authorList>
            <person name="Guida B.S."/>
            <person name="Garcia-Pichel F."/>
        </authorList>
    </citation>
    <scope>NUCLEOTIDE SEQUENCE [LARGE SCALE GENOMIC DNA]</scope>
    <source>
        <strain evidence="6 7">BC008</strain>
    </source>
</reference>
<dbReference type="EMBL" id="LMTZ01000112">
    <property type="protein sequence ID" value="KST65147.1"/>
    <property type="molecule type" value="Genomic_DNA"/>
</dbReference>
<evidence type="ECO:0000256" key="2">
    <source>
        <dbReference type="ARBA" id="ARBA00022692"/>
    </source>
</evidence>